<dbReference type="RefSeq" id="WP_137253475.1">
    <property type="nucleotide sequence ID" value="NZ_JBHSPQ010000001.1"/>
</dbReference>
<dbReference type="EMBL" id="SZPZ01000001">
    <property type="protein sequence ID" value="TKK82786.1"/>
    <property type="molecule type" value="Genomic_DNA"/>
</dbReference>
<evidence type="ECO:0000259" key="2">
    <source>
        <dbReference type="Pfam" id="PF02469"/>
    </source>
</evidence>
<protein>
    <submittedName>
        <fullName evidence="3">Fasciclin domain-containing protein</fullName>
    </submittedName>
</protein>
<evidence type="ECO:0000313" key="4">
    <source>
        <dbReference type="Proteomes" id="UP000305836"/>
    </source>
</evidence>
<name>A0A4U3M5U9_9ACTN</name>
<dbReference type="OrthoDB" id="3370067at2"/>
<dbReference type="Gene3D" id="2.30.180.10">
    <property type="entry name" value="FAS1 domain"/>
    <property type="match status" value="1"/>
</dbReference>
<sequence length="221" mass="23577">MRKISRRLTRSLATALVVAGVVVTSAVATTTQASAHHQPGSRSLATVLAADGDTFDHNWNDYDVLTNAVGAVLAAKPNSPVKVLANGNVPLTAFLPSDRAFRLLAKDLTGKWYKSESALFTGLAGLLGVDTIEAVLLYHVIPGATIDSRTALRSDGATLKTALPGGSIRVDVISKRFRIVRLIDADPNDRNPRLNRCALDINKGNKQIAHGITLVLRPLDI</sequence>
<organism evidence="3 4">
    <name type="scientific">Kribbella jiaozuonensis</name>
    <dbReference type="NCBI Taxonomy" id="2575441"/>
    <lineage>
        <taxon>Bacteria</taxon>
        <taxon>Bacillati</taxon>
        <taxon>Actinomycetota</taxon>
        <taxon>Actinomycetes</taxon>
        <taxon>Propionibacteriales</taxon>
        <taxon>Kribbellaceae</taxon>
        <taxon>Kribbella</taxon>
    </lineage>
</organism>
<feature type="signal peptide" evidence="1">
    <location>
        <begin position="1"/>
        <end position="28"/>
    </location>
</feature>
<dbReference type="Proteomes" id="UP000305836">
    <property type="component" value="Unassembled WGS sequence"/>
</dbReference>
<keyword evidence="4" id="KW-1185">Reference proteome</keyword>
<feature type="domain" description="FAS1" evidence="2">
    <location>
        <begin position="81"/>
        <end position="179"/>
    </location>
</feature>
<proteinExistence type="predicted"/>
<dbReference type="SUPFAM" id="SSF82153">
    <property type="entry name" value="FAS1 domain"/>
    <property type="match status" value="1"/>
</dbReference>
<reference evidence="3 4" key="1">
    <citation type="submission" date="2019-04" db="EMBL/GenBank/DDBJ databases">
        <title>Kribbella sp. NEAU-THZ 27 nov., a novel actinomycete isolated from soil.</title>
        <authorList>
            <person name="Duan L."/>
        </authorList>
    </citation>
    <scope>NUCLEOTIDE SEQUENCE [LARGE SCALE GENOMIC DNA]</scope>
    <source>
        <strain evidence="4">NEAU-THZ27</strain>
    </source>
</reference>
<evidence type="ECO:0000313" key="3">
    <source>
        <dbReference type="EMBL" id="TKK82786.1"/>
    </source>
</evidence>
<gene>
    <name evidence="3" type="ORF">FDA38_08515</name>
</gene>
<dbReference type="InterPro" id="IPR036378">
    <property type="entry name" value="FAS1_dom_sf"/>
</dbReference>
<dbReference type="Pfam" id="PF02469">
    <property type="entry name" value="Fasciclin"/>
    <property type="match status" value="1"/>
</dbReference>
<feature type="chain" id="PRO_5038754353" evidence="1">
    <location>
        <begin position="29"/>
        <end position="221"/>
    </location>
</feature>
<accession>A0A4U3M5U9</accession>
<keyword evidence="1" id="KW-0732">Signal</keyword>
<comment type="caution">
    <text evidence="3">The sequence shown here is derived from an EMBL/GenBank/DDBJ whole genome shotgun (WGS) entry which is preliminary data.</text>
</comment>
<dbReference type="InterPro" id="IPR000782">
    <property type="entry name" value="FAS1_domain"/>
</dbReference>
<evidence type="ECO:0000256" key="1">
    <source>
        <dbReference type="SAM" id="SignalP"/>
    </source>
</evidence>
<dbReference type="AlphaFoldDB" id="A0A4U3M5U9"/>